<comment type="caution">
    <text evidence="2">The sequence shown here is derived from an EMBL/GenBank/DDBJ whole genome shotgun (WGS) entry which is preliminary data.</text>
</comment>
<dbReference type="Gene3D" id="3.90.70.10">
    <property type="entry name" value="Cysteine proteinases"/>
    <property type="match status" value="1"/>
</dbReference>
<protein>
    <submittedName>
        <fullName evidence="2">Uncharacterized protein</fullName>
    </submittedName>
</protein>
<proteinExistence type="predicted"/>
<feature type="region of interest" description="Disordered" evidence="1">
    <location>
        <begin position="979"/>
        <end position="1000"/>
    </location>
</feature>
<gene>
    <name evidence="2" type="ORF">DHEL01_v205204</name>
</gene>
<dbReference type="SUPFAM" id="SSF54001">
    <property type="entry name" value="Cysteine proteinases"/>
    <property type="match status" value="1"/>
</dbReference>
<dbReference type="InterPro" id="IPR014937">
    <property type="entry name" value="DUF1810"/>
</dbReference>
<dbReference type="SUPFAM" id="SSF140736">
    <property type="entry name" value="Rv1873-like"/>
    <property type="match status" value="1"/>
</dbReference>
<sequence length="1000" mass="113136">MLLALNGTNTNFTQAGRSIELLEHLVQGHPRAVDMADYDDDMQHDLFEDPQYLQVPDWVHEDGHDLPISPEKPEIHAELQVVLDAAPLGSEHALVRERISPNDTHIPIFPGYTTVLPLSITNRSYFGAVLMALFDLSPFLNFIEEAANNKHFDDPIATGLHSLAQVFRRQGQDGVLQTDDLKKEVWSRTETLWNCIRTRKDELYGAEIFHETVCHVPEFINYLMQRFELARPLQTRDEAGSGDDVCAHPVLRRQPTGPAQTAGYILPVIIPEATLLEQAISRAMWMEEDKSGTRSCPECGDKVHAGDFSTFAYLPEVFFISPHFMSKRYPQGYVRYTPDEKFVYPERLDMSKLVDDPERPGDDVDTVYKLQSIITCTNQNMDSTTSYKSALRLSENSWVQYGYGDHLDDSTTVYTTFEDIIDPKNRKNPDEAPHLLIYVRDRHDKAFGAVPDEFTHHQFRVLPDPNTIIHDKYGPESSDVGRFIEAQNQPGEDGRSTMFESARYELGKGHKTSHWMWYMFPQVAGGSSSRLGELYAIKSLGEAMAYWNHPELKRRYLDLLQIVLQSSETEPERLFGSLVDARKFQASLTLFALTCSDQERHAFEQVFKKFNTMEMSEMTVNALYGWLHDVGEDRTITWMHHYVEAVLPDHRSGGDGARLEQNTKVPESGGGLATLVSSPEALDYDNILKDDEEAEWSPASDECTDPASVSGKQLYLELMKLTETTPDNSDDELDAEVVANINKRATNFGRLLLGYAAPKNAAPPAENPEFLEKARRMGRNLMQLTRLPEQAPELAPADDMADDAVEQVDVADVEMALDEDFEPNDAFVPDDAFIPDDGYEIGDFGGTTADDFGSDDSSDELGEDSYPDVENPHETIAIPTDPNDPRVEACQAWTIDDLKAEFQKEQLDLRGLRNDPKKHRMKFLKHFELERDYSIYHESRLRQVVKDKGIVMSKGMNNADKAELVDALTEYDTRKLGEMEFVGEETDQTDSAGFEAEDSE</sequence>
<evidence type="ECO:0000313" key="3">
    <source>
        <dbReference type="Proteomes" id="UP000094444"/>
    </source>
</evidence>
<evidence type="ECO:0000313" key="2">
    <source>
        <dbReference type="EMBL" id="POS76403.1"/>
    </source>
</evidence>
<dbReference type="InterPro" id="IPR036287">
    <property type="entry name" value="Rv1873-like_sf"/>
</dbReference>
<reference evidence="2" key="1">
    <citation type="submission" date="2017-09" db="EMBL/GenBank/DDBJ databases">
        <title>Polyketide synthases of a Diaporthe helianthi virulent isolate.</title>
        <authorList>
            <person name="Baroncelli R."/>
        </authorList>
    </citation>
    <scope>NUCLEOTIDE SEQUENCE [LARGE SCALE GENOMIC DNA]</scope>
    <source>
        <strain evidence="2">7/96</strain>
    </source>
</reference>
<dbReference type="Pfam" id="PF08837">
    <property type="entry name" value="DUF1810"/>
    <property type="match status" value="1"/>
</dbReference>
<accession>A0A2P5I1K9</accession>
<organism evidence="2 3">
    <name type="scientific">Diaporthe helianthi</name>
    <dbReference type="NCBI Taxonomy" id="158607"/>
    <lineage>
        <taxon>Eukaryota</taxon>
        <taxon>Fungi</taxon>
        <taxon>Dikarya</taxon>
        <taxon>Ascomycota</taxon>
        <taxon>Pezizomycotina</taxon>
        <taxon>Sordariomycetes</taxon>
        <taxon>Sordariomycetidae</taxon>
        <taxon>Diaporthales</taxon>
        <taxon>Diaporthaceae</taxon>
        <taxon>Diaporthe</taxon>
    </lineage>
</organism>
<dbReference type="InParanoid" id="A0A2P5I1K9"/>
<dbReference type="EMBL" id="MAVT02000373">
    <property type="protein sequence ID" value="POS76403.1"/>
    <property type="molecule type" value="Genomic_DNA"/>
</dbReference>
<dbReference type="InterPro" id="IPR038765">
    <property type="entry name" value="Papain-like_cys_pep_sf"/>
</dbReference>
<dbReference type="OrthoDB" id="447037at2759"/>
<dbReference type="Gene3D" id="1.25.40.380">
    <property type="entry name" value="Protein of unknown function DUF1810"/>
    <property type="match status" value="1"/>
</dbReference>
<dbReference type="Proteomes" id="UP000094444">
    <property type="component" value="Unassembled WGS sequence"/>
</dbReference>
<dbReference type="AlphaFoldDB" id="A0A2P5I1K9"/>
<feature type="region of interest" description="Disordered" evidence="1">
    <location>
        <begin position="844"/>
        <end position="885"/>
    </location>
</feature>
<feature type="compositionally biased region" description="Acidic residues" evidence="1">
    <location>
        <begin position="852"/>
        <end position="867"/>
    </location>
</feature>
<name>A0A2P5I1K9_DIAHE</name>
<evidence type="ECO:0000256" key="1">
    <source>
        <dbReference type="SAM" id="MobiDB-lite"/>
    </source>
</evidence>
<keyword evidence="3" id="KW-1185">Reference proteome</keyword>